<proteinExistence type="inferred from homology"/>
<comment type="caution">
    <text evidence="5">The sequence shown here is derived from an EMBL/GenBank/DDBJ whole genome shotgun (WGS) entry which is preliminary data.</text>
</comment>
<reference evidence="5 6" key="1">
    <citation type="journal article" date="2023" name="Plant">
        <title>Draft Genome Sequence Resource of CBPPT1, a 'Candidatus Phytoplasma trifolii'-Related Strain Associated with Potato Purple Top Disease in the Columbia Basin, U.S.A.</title>
        <authorList>
            <person name="Wei W."/>
            <person name="Shao J."/>
            <person name="Bottner-Parker K.D."/>
            <person name="Zhao Y."/>
        </authorList>
    </citation>
    <scope>NUCLEOTIDE SEQUENCE [LARGE SCALE GENOMIC DNA]</scope>
    <source>
        <strain evidence="5 6">CBPPT1</strain>
    </source>
</reference>
<dbReference type="EMBL" id="JANHJP010000001">
    <property type="protein sequence ID" value="MDC9031791.1"/>
    <property type="molecule type" value="Genomic_DNA"/>
</dbReference>
<dbReference type="Pfam" id="PF03462">
    <property type="entry name" value="PCRF"/>
    <property type="match status" value="1"/>
</dbReference>
<protein>
    <submittedName>
        <fullName evidence="5">PCRF domain-containing protein</fullName>
    </submittedName>
</protein>
<dbReference type="InterPro" id="IPR050057">
    <property type="entry name" value="Prokaryotic/Mito_RF"/>
</dbReference>
<evidence type="ECO:0000313" key="5">
    <source>
        <dbReference type="EMBL" id="MDC9031791.1"/>
    </source>
</evidence>
<comment type="similarity">
    <text evidence="1">Belongs to the prokaryotic/mitochondrial release factor family.</text>
</comment>
<dbReference type="PANTHER" id="PTHR43804">
    <property type="entry name" value="LD18447P"/>
    <property type="match status" value="1"/>
</dbReference>
<sequence length="360" mass="41867">MLEKLEIIKQKYLNLQKKILSDTKNLNNIELLKQINELKKIVSVYDEYLNLIKEKENLKKLITQNNLQNSQNENEFVLLFQEEKKILDTQIQEKLDKLQKKLFTKDEDKNKNVLMEIKAAAGGSESNLFVADLFRAYIKYAESKKWKIDIINLVSGVKSGIFAVEMMIYGDDVYSFLQYESGIHRVQRVPETEKRGRVHTSTVKILVSSVLEETKIDLNWNDIRVDTFNSSGPGGQSVNTTKSAVRLTYIPTGDSVACQIAKSQHQNKEKAFQLLKNKVYNKIISEKQKQQNEIKKNLISKGDRSSKIRTYNYAQNRITDHRINLTLQKLDFFMEGRIDLIIEPLKEEFNKQNLKEQIKI</sequence>
<evidence type="ECO:0000256" key="3">
    <source>
        <dbReference type="ARBA" id="ARBA00022917"/>
    </source>
</evidence>
<dbReference type="RefSeq" id="WP_273585030.1">
    <property type="nucleotide sequence ID" value="NZ_JANHJP010000001.1"/>
</dbReference>
<dbReference type="Gene3D" id="3.30.160.20">
    <property type="match status" value="1"/>
</dbReference>
<keyword evidence="2" id="KW-0488">Methylation</keyword>
<dbReference type="Gene3D" id="6.10.140.1950">
    <property type="match status" value="1"/>
</dbReference>
<dbReference type="InterPro" id="IPR000352">
    <property type="entry name" value="Pep_chain_release_fac_I"/>
</dbReference>
<dbReference type="Gene3D" id="3.30.70.1660">
    <property type="match status" value="1"/>
</dbReference>
<feature type="domain" description="Peptide chain release factor" evidence="4">
    <location>
        <begin position="66"/>
        <end position="180"/>
    </location>
</feature>
<dbReference type="Proteomes" id="UP001221763">
    <property type="component" value="Unassembled WGS sequence"/>
</dbReference>
<dbReference type="SUPFAM" id="SSF75620">
    <property type="entry name" value="Release factor"/>
    <property type="match status" value="1"/>
</dbReference>
<evidence type="ECO:0000256" key="1">
    <source>
        <dbReference type="ARBA" id="ARBA00010835"/>
    </source>
</evidence>
<name>A0ABT5L900_9MOLU</name>
<evidence type="ECO:0000256" key="2">
    <source>
        <dbReference type="ARBA" id="ARBA00022481"/>
    </source>
</evidence>
<evidence type="ECO:0000259" key="4">
    <source>
        <dbReference type="SMART" id="SM00937"/>
    </source>
</evidence>
<keyword evidence="3" id="KW-0648">Protein biosynthesis</keyword>
<organism evidence="5 6">
    <name type="scientific">Columbia Basin potato purple top phytoplasma</name>
    <dbReference type="NCBI Taxonomy" id="307134"/>
    <lineage>
        <taxon>Bacteria</taxon>
        <taxon>Bacillati</taxon>
        <taxon>Mycoplasmatota</taxon>
        <taxon>Mollicutes</taxon>
        <taxon>Acholeplasmatales</taxon>
        <taxon>Acholeplasmataceae</taxon>
        <taxon>Candidatus Phytoplasma</taxon>
        <taxon>16SrVI (Clover proliferation group)</taxon>
    </lineage>
</organism>
<accession>A0ABT5L900</accession>
<dbReference type="Pfam" id="PF00472">
    <property type="entry name" value="RF-1"/>
    <property type="match status" value="1"/>
</dbReference>
<gene>
    <name evidence="5" type="ORF">M8044_000010</name>
</gene>
<dbReference type="PANTHER" id="PTHR43804:SF7">
    <property type="entry name" value="LD18447P"/>
    <property type="match status" value="1"/>
</dbReference>
<dbReference type="InterPro" id="IPR045853">
    <property type="entry name" value="Pep_chain_release_fac_I_sf"/>
</dbReference>
<keyword evidence="6" id="KW-1185">Reference proteome</keyword>
<dbReference type="InterPro" id="IPR005139">
    <property type="entry name" value="PCRF"/>
</dbReference>
<dbReference type="SMART" id="SM00937">
    <property type="entry name" value="PCRF"/>
    <property type="match status" value="1"/>
</dbReference>
<evidence type="ECO:0000313" key="6">
    <source>
        <dbReference type="Proteomes" id="UP001221763"/>
    </source>
</evidence>